<organism evidence="2">
    <name type="scientific">Nicotiana tabacum</name>
    <name type="common">Common tobacco</name>
    <dbReference type="NCBI Taxonomy" id="4097"/>
    <lineage>
        <taxon>Eukaryota</taxon>
        <taxon>Viridiplantae</taxon>
        <taxon>Streptophyta</taxon>
        <taxon>Embryophyta</taxon>
        <taxon>Tracheophyta</taxon>
        <taxon>Spermatophyta</taxon>
        <taxon>Magnoliopsida</taxon>
        <taxon>eudicotyledons</taxon>
        <taxon>Gunneridae</taxon>
        <taxon>Pentapetalae</taxon>
        <taxon>asterids</taxon>
        <taxon>lamiids</taxon>
        <taxon>Solanales</taxon>
        <taxon>Solanaceae</taxon>
        <taxon>Nicotianoideae</taxon>
        <taxon>Nicotianeae</taxon>
        <taxon>Nicotiana</taxon>
    </lineage>
</organism>
<proteinExistence type="predicted"/>
<dbReference type="PANTHER" id="PTHR33116:SF85">
    <property type="entry name" value="REVERSE TRANSCRIPTASE ZINC-BINDING DOMAIN-CONTAINING PROTEIN"/>
    <property type="match status" value="1"/>
</dbReference>
<dbReference type="AlphaFoldDB" id="A0A1S4BD13"/>
<dbReference type="OrthoDB" id="1938625at2759"/>
<dbReference type="InterPro" id="IPR043502">
    <property type="entry name" value="DNA/RNA_pol_sf"/>
</dbReference>
<evidence type="ECO:0000259" key="1">
    <source>
        <dbReference type="Pfam" id="PF00078"/>
    </source>
</evidence>
<dbReference type="PaxDb" id="4097-A0A1S4BD13"/>
<accession>A0A1S4BD13</accession>
<gene>
    <name evidence="2" type="primary">LOC107807008</name>
</gene>
<reference evidence="2" key="1">
    <citation type="submission" date="2025-08" db="UniProtKB">
        <authorList>
            <consortium name="RefSeq"/>
        </authorList>
    </citation>
    <scope>IDENTIFICATION</scope>
</reference>
<protein>
    <recommendedName>
        <fullName evidence="1">Reverse transcriptase domain-containing protein</fullName>
    </recommendedName>
</protein>
<dbReference type="InterPro" id="IPR000477">
    <property type="entry name" value="RT_dom"/>
</dbReference>
<dbReference type="KEGG" id="nta:107807008"/>
<dbReference type="SUPFAM" id="SSF56672">
    <property type="entry name" value="DNA/RNA polymerases"/>
    <property type="match status" value="1"/>
</dbReference>
<dbReference type="RefSeq" id="XP_016486774.1">
    <property type="nucleotide sequence ID" value="XM_016631288.1"/>
</dbReference>
<dbReference type="STRING" id="4097.A0A1S4BD13"/>
<dbReference type="Pfam" id="PF00078">
    <property type="entry name" value="RVT_1"/>
    <property type="match status" value="1"/>
</dbReference>
<feature type="domain" description="Reverse transcriptase" evidence="1">
    <location>
        <begin position="15"/>
        <end position="115"/>
    </location>
</feature>
<name>A0A1S4BD13_TOBAC</name>
<dbReference type="PANTHER" id="PTHR33116">
    <property type="entry name" value="REVERSE TRANSCRIPTASE ZINC-BINDING DOMAIN-CONTAINING PROTEIN-RELATED-RELATED"/>
    <property type="match status" value="1"/>
</dbReference>
<evidence type="ECO:0000313" key="2">
    <source>
        <dbReference type="RefSeq" id="XP_016486774.1"/>
    </source>
</evidence>
<sequence length="275" mass="31003">MVARVVSLTAPGVSGDPLSPMLFILVMDALSKMMDRAASEGFLRGFSAPIGVPSARRVSHLLFADDTLVFCDPDMDQLTYLKQVLQWFQIVSGLKINLGKCEIFSVGKVANIDALSYVIRCKVSSLPTTYLCLPLGASHKDSTVWNPVIERVEKRLAEKLEWLPRNFLSDAANGTRKYDLVNWQTVTSPKKWGGLGVKDLRVFNRALLGKWLWRFGVEEHTLWKEVIIEKYDSTGGGWRTNAITTPFGCGMWRNILQWQHLSQGGRWKENQLLES</sequence>